<evidence type="ECO:0000259" key="3">
    <source>
        <dbReference type="SMART" id="SM00903"/>
    </source>
</evidence>
<dbReference type="PANTHER" id="PTHR30466:SF11">
    <property type="entry name" value="FLAVIN-DEPENDENT MONOOXYGENASE, REDUCTASE SUBUNIT HSAB"/>
    <property type="match status" value="1"/>
</dbReference>
<dbReference type="Proteomes" id="UP000424462">
    <property type="component" value="Chromosome"/>
</dbReference>
<keyword evidence="5" id="KW-1185">Reference proteome</keyword>
<dbReference type="GO" id="GO:0010181">
    <property type="term" value="F:FMN binding"/>
    <property type="evidence" value="ECO:0007669"/>
    <property type="project" value="InterPro"/>
</dbReference>
<accession>A0A6B8WAA6</accession>
<dbReference type="PANTHER" id="PTHR30466">
    <property type="entry name" value="FLAVIN REDUCTASE"/>
    <property type="match status" value="1"/>
</dbReference>
<dbReference type="GO" id="GO:0036382">
    <property type="term" value="F:flavin reductase (NADH) activity"/>
    <property type="evidence" value="ECO:0007669"/>
    <property type="project" value="UniProtKB-EC"/>
</dbReference>
<dbReference type="SUPFAM" id="SSF50475">
    <property type="entry name" value="FMN-binding split barrel"/>
    <property type="match status" value="1"/>
</dbReference>
<gene>
    <name evidence="4" type="primary">hsaB1</name>
    <name evidence="4" type="ORF">COCCU_04920</name>
</gene>
<dbReference type="GO" id="GO:0042602">
    <property type="term" value="F:riboflavin reductase (NADPH) activity"/>
    <property type="evidence" value="ECO:0007669"/>
    <property type="project" value="TreeGrafter"/>
</dbReference>
<dbReference type="InterPro" id="IPR012349">
    <property type="entry name" value="Split_barrel_FMN-bd"/>
</dbReference>
<evidence type="ECO:0000256" key="1">
    <source>
        <dbReference type="ARBA" id="ARBA00008898"/>
    </source>
</evidence>
<proteinExistence type="inferred from homology"/>
<evidence type="ECO:0000313" key="5">
    <source>
        <dbReference type="Proteomes" id="UP000424462"/>
    </source>
</evidence>
<feature type="domain" description="Flavin reductase like" evidence="3">
    <location>
        <begin position="26"/>
        <end position="170"/>
    </location>
</feature>
<dbReference type="EC" id="1.5.1.36" evidence="4"/>
<dbReference type="InterPro" id="IPR002563">
    <property type="entry name" value="Flavin_Rdtase-like_dom"/>
</dbReference>
<dbReference type="SMART" id="SM00903">
    <property type="entry name" value="Flavin_Reduct"/>
    <property type="match status" value="1"/>
</dbReference>
<dbReference type="KEGG" id="cok:COCCU_04920"/>
<keyword evidence="4" id="KW-0503">Monooxygenase</keyword>
<comment type="similarity">
    <text evidence="1">Belongs to the non-flavoprotein flavin reductase family.</text>
</comment>
<dbReference type="RefSeq" id="WP_156230488.1">
    <property type="nucleotide sequence ID" value="NZ_CP046455.1"/>
</dbReference>
<dbReference type="EMBL" id="CP046455">
    <property type="protein sequence ID" value="QGU06930.1"/>
    <property type="molecule type" value="Genomic_DNA"/>
</dbReference>
<reference evidence="4 5" key="1">
    <citation type="submission" date="2019-11" db="EMBL/GenBank/DDBJ databases">
        <title>Complete genome sequence of Corynebacterium kalinowskii 1959, a novel Corynebacterium species isolated from soil of a small paddock in Vilsendorf, Germany.</title>
        <authorList>
            <person name="Schaffert L."/>
            <person name="Ruwe M."/>
            <person name="Milse J."/>
            <person name="Hanuschka K."/>
            <person name="Ortseifen V."/>
            <person name="Droste J."/>
            <person name="Brandt D."/>
            <person name="Schlueter L."/>
            <person name="Kutter Y."/>
            <person name="Vinke S."/>
            <person name="Viehoefer P."/>
            <person name="Jacob L."/>
            <person name="Luebke N.-C."/>
            <person name="Schulte-Berndt E."/>
            <person name="Hain C."/>
            <person name="Linder M."/>
            <person name="Schmidt P."/>
            <person name="Wollenschlaeger L."/>
            <person name="Luttermann T."/>
            <person name="Thieme E."/>
            <person name="Hassa J."/>
            <person name="Haak M."/>
            <person name="Wittchen M."/>
            <person name="Mentz A."/>
            <person name="Persicke M."/>
            <person name="Busche T."/>
            <person name="Ruckert C."/>
        </authorList>
    </citation>
    <scope>NUCLEOTIDE SEQUENCE [LARGE SCALE GENOMIC DNA]</scope>
    <source>
        <strain evidence="4 5">2039</strain>
    </source>
</reference>
<protein>
    <submittedName>
        <fullName evidence="4">Flavin-dependent monooxygenase, reductase subunit HsaB</fullName>
        <ecNumber evidence="4">1.5.1.36</ecNumber>
    </submittedName>
</protein>
<evidence type="ECO:0000313" key="4">
    <source>
        <dbReference type="EMBL" id="QGU06930.1"/>
    </source>
</evidence>
<evidence type="ECO:0000256" key="2">
    <source>
        <dbReference type="ARBA" id="ARBA00023002"/>
    </source>
</evidence>
<name>A0A6B8WAA6_9CORY</name>
<dbReference type="Pfam" id="PF01613">
    <property type="entry name" value="Flavin_Reduct"/>
    <property type="match status" value="1"/>
</dbReference>
<organism evidence="4 5">
    <name type="scientific">Corynebacterium occultum</name>
    <dbReference type="NCBI Taxonomy" id="2675219"/>
    <lineage>
        <taxon>Bacteria</taxon>
        <taxon>Bacillati</taxon>
        <taxon>Actinomycetota</taxon>
        <taxon>Actinomycetes</taxon>
        <taxon>Mycobacteriales</taxon>
        <taxon>Corynebacteriaceae</taxon>
        <taxon>Corynebacterium</taxon>
    </lineage>
</organism>
<dbReference type="AlphaFoldDB" id="A0A6B8WAA6"/>
<dbReference type="InterPro" id="IPR050268">
    <property type="entry name" value="NADH-dep_flavin_reductase"/>
</dbReference>
<sequence>MTTTLDLQTFELPSVDIDPLLFRRTLGGYPTGVSVITVAGNGGPSGMVVGTFTSISLDPPIVGFFPKRDSSTLTDIIQAGHFCVNVLGTEHEHLSRKFCGPREERFEGVPTTRGATGAPRLDEALLWIDCTLERVVPVGDHVLVTGRVHDLSENNDQMDPLVFHRGGYFGLNPQ</sequence>
<dbReference type="Gene3D" id="2.30.110.10">
    <property type="entry name" value="Electron Transport, Fmn-binding Protein, Chain A"/>
    <property type="match status" value="1"/>
</dbReference>
<dbReference type="GO" id="GO:0004497">
    <property type="term" value="F:monooxygenase activity"/>
    <property type="evidence" value="ECO:0007669"/>
    <property type="project" value="UniProtKB-KW"/>
</dbReference>
<keyword evidence="2 4" id="KW-0560">Oxidoreductase</keyword>